<feature type="compositionally biased region" description="Low complexity" evidence="1">
    <location>
        <begin position="636"/>
        <end position="645"/>
    </location>
</feature>
<dbReference type="InterPro" id="IPR055592">
    <property type="entry name" value="DUF7168"/>
</dbReference>
<feature type="compositionally biased region" description="Acidic residues" evidence="1">
    <location>
        <begin position="646"/>
        <end position="670"/>
    </location>
</feature>
<feature type="compositionally biased region" description="Polar residues" evidence="1">
    <location>
        <begin position="7"/>
        <end position="19"/>
    </location>
</feature>
<evidence type="ECO:0000259" key="3">
    <source>
        <dbReference type="Pfam" id="PF23771"/>
    </source>
</evidence>
<feature type="region of interest" description="Disordered" evidence="1">
    <location>
        <begin position="561"/>
        <end position="710"/>
    </location>
</feature>
<dbReference type="EMBL" id="JAJVCZ030000008">
    <property type="protein sequence ID" value="KAL0257115.1"/>
    <property type="molecule type" value="Genomic_DNA"/>
</dbReference>
<evidence type="ECO:0000313" key="4">
    <source>
        <dbReference type="EMBL" id="KAL0257115.1"/>
    </source>
</evidence>
<dbReference type="InterPro" id="IPR024498">
    <property type="entry name" value="DUF2786"/>
</dbReference>
<accession>A0ABR3CAE7</accession>
<feature type="domain" description="DUF2786" evidence="2">
    <location>
        <begin position="390"/>
        <end position="424"/>
    </location>
</feature>
<feature type="compositionally biased region" description="Basic and acidic residues" evidence="1">
    <location>
        <begin position="102"/>
        <end position="111"/>
    </location>
</feature>
<dbReference type="Pfam" id="PF10979">
    <property type="entry name" value="DUF2786"/>
    <property type="match status" value="1"/>
</dbReference>
<feature type="compositionally biased region" description="Basic and acidic residues" evidence="1">
    <location>
        <begin position="228"/>
        <end position="239"/>
    </location>
</feature>
<keyword evidence="5" id="KW-1185">Reference proteome</keyword>
<organism evidence="4 5">
    <name type="scientific">Diplodia seriata</name>
    <dbReference type="NCBI Taxonomy" id="420778"/>
    <lineage>
        <taxon>Eukaryota</taxon>
        <taxon>Fungi</taxon>
        <taxon>Dikarya</taxon>
        <taxon>Ascomycota</taxon>
        <taxon>Pezizomycotina</taxon>
        <taxon>Dothideomycetes</taxon>
        <taxon>Dothideomycetes incertae sedis</taxon>
        <taxon>Botryosphaeriales</taxon>
        <taxon>Botryosphaeriaceae</taxon>
        <taxon>Diplodia</taxon>
    </lineage>
</organism>
<feature type="compositionally biased region" description="Basic and acidic residues" evidence="1">
    <location>
        <begin position="343"/>
        <end position="352"/>
    </location>
</feature>
<evidence type="ECO:0000259" key="2">
    <source>
        <dbReference type="Pfam" id="PF10979"/>
    </source>
</evidence>
<dbReference type="RefSeq" id="XP_066630144.1">
    <property type="nucleotide sequence ID" value="XM_066779340.1"/>
</dbReference>
<protein>
    <recommendedName>
        <fullName evidence="6">DUF2786 domain-containing protein</fullName>
    </recommendedName>
</protein>
<dbReference type="Proteomes" id="UP001430584">
    <property type="component" value="Unassembled WGS sequence"/>
</dbReference>
<gene>
    <name evidence="4" type="ORF">SLS55_007925</name>
</gene>
<feature type="region of interest" description="Disordered" evidence="1">
    <location>
        <begin position="1"/>
        <end position="51"/>
    </location>
</feature>
<evidence type="ECO:0000256" key="1">
    <source>
        <dbReference type="SAM" id="MobiDB-lite"/>
    </source>
</evidence>
<dbReference type="Pfam" id="PF23771">
    <property type="entry name" value="DUF7168"/>
    <property type="match status" value="1"/>
</dbReference>
<reference evidence="4 5" key="1">
    <citation type="submission" date="2024-02" db="EMBL/GenBank/DDBJ databases">
        <title>De novo assembly and annotation of 12 fungi associated with fruit tree decline syndrome in Ontario, Canada.</title>
        <authorList>
            <person name="Sulman M."/>
            <person name="Ellouze W."/>
            <person name="Ilyukhin E."/>
        </authorList>
    </citation>
    <scope>NUCLEOTIDE SEQUENCE [LARGE SCALE GENOMIC DNA]</scope>
    <source>
        <strain evidence="4 5">FDS-637</strain>
    </source>
</reference>
<feature type="compositionally biased region" description="Low complexity" evidence="1">
    <location>
        <begin position="688"/>
        <end position="699"/>
    </location>
</feature>
<sequence length="778" mass="85757">MAEEPVPTQQQPIQNTISEKSAMEERTSNYRPPRASPASEDDDDTRIAGKGTHTFSYWPLRTASAPPEDDQYSIFRPITERRTLLSRNADDGFRHVSPAARAEGDRIREASSDATGDVVQDATVRTHNDGLQRAPPTVTEEDKESVDVAGAEKRRPSDQAQIDGFRHSNPAHESPQPHPPAHASLALADDDDDLADAPVMGDFNSDQEDPAPKHAARRRFDCTSGLDGRGDIDKGKGKADSSVLDLPMRLCGGGTTHTTPDPSDEDDADHVSPYPNRGEGPNGKDRLNQELDRVPRGTKRPTDPGVSSERRADLPGQPSSQDSAPGDPTQAKRPRLAYGYPPFKEEEREEGQPNRPAQRRRARAPKGPRPAVYRAFTKELYKPPDAKMLRIIRCLEKSNHPNTSEAEGRAALCVAQRLMADHNVVENEVLIHMPLKEQTKRAAHSVACVRRVVENGKQIRLAMFASELAGAMAYFFDCKYYRKRFYTEATFTFYGISENTALAAIAFTNIHNLIVEWSRSKKGVAYVRSYCIGVAQGLRRSAKKIKEEELKLAERVEAESLAEREEAERVQRQKELDRLRPLPEPETGSSGSRSGLPAVYIVDLTANTSDSDSDESTTSGTNVGDADHDVDMNHIINDSSSSGGDSDSDINTDSDIESDSDSEGGSEYDDSGNRGRSSAMPPPPPRRLPSLSPPLGRAASAREETPWQSAGQLVAFRGRCLTVADEYLKERNIKLKNRGRKRAPIKDRTAWNEGKKDSEKINIREQARIDQQGGAEDG</sequence>
<name>A0ABR3CAE7_9PEZI</name>
<feature type="compositionally biased region" description="Basic and acidic residues" evidence="1">
    <location>
        <begin position="282"/>
        <end position="295"/>
    </location>
</feature>
<evidence type="ECO:0008006" key="6">
    <source>
        <dbReference type="Google" id="ProtNLM"/>
    </source>
</evidence>
<feature type="domain" description="DUF7168" evidence="3">
    <location>
        <begin position="452"/>
        <end position="568"/>
    </location>
</feature>
<feature type="region of interest" description="Disordered" evidence="1">
    <location>
        <begin position="89"/>
        <end position="369"/>
    </location>
</feature>
<dbReference type="GeneID" id="92012010"/>
<evidence type="ECO:0000313" key="5">
    <source>
        <dbReference type="Proteomes" id="UP001430584"/>
    </source>
</evidence>
<feature type="compositionally biased region" description="Basic residues" evidence="1">
    <location>
        <begin position="357"/>
        <end position="366"/>
    </location>
</feature>
<proteinExistence type="predicted"/>
<comment type="caution">
    <text evidence="4">The sequence shown here is derived from an EMBL/GenBank/DDBJ whole genome shotgun (WGS) entry which is preliminary data.</text>
</comment>
<feature type="compositionally biased region" description="Basic and acidic residues" evidence="1">
    <location>
        <begin position="561"/>
        <end position="583"/>
    </location>
</feature>